<evidence type="ECO:0000313" key="2">
    <source>
        <dbReference type="Proteomes" id="UP000790709"/>
    </source>
</evidence>
<dbReference type="EMBL" id="MU266392">
    <property type="protein sequence ID" value="KAH7925925.1"/>
    <property type="molecule type" value="Genomic_DNA"/>
</dbReference>
<gene>
    <name evidence="1" type="ORF">BV22DRAFT_396316</name>
</gene>
<name>A0ACB8BKN8_9AGAM</name>
<protein>
    <submittedName>
        <fullName evidence="1">Uncharacterized protein</fullName>
    </submittedName>
</protein>
<accession>A0ACB8BKN8</accession>
<keyword evidence="2" id="KW-1185">Reference proteome</keyword>
<sequence>MLYDGMGYFVLLTVTNTVNLILYRTIAPIQAAAVTVGYVVTWIMSQKLLINLHEAQVHHRMANAVATGASIASQFHEHTDTKSNSSPNHSCGISPPSRKPDEWTVPDFDCEAEGDNQLDVRVRMERVIGVRVVLVLDLWVDIRFGPCYCHLFCVVNKSIRTSSADSLQGAPLGSEPPFAGHVCSLRIIGE</sequence>
<reference evidence="1" key="1">
    <citation type="journal article" date="2021" name="New Phytol.">
        <title>Evolutionary innovations through gain and loss of genes in the ectomycorrhizal Boletales.</title>
        <authorList>
            <person name="Wu G."/>
            <person name="Miyauchi S."/>
            <person name="Morin E."/>
            <person name="Kuo A."/>
            <person name="Drula E."/>
            <person name="Varga T."/>
            <person name="Kohler A."/>
            <person name="Feng B."/>
            <person name="Cao Y."/>
            <person name="Lipzen A."/>
            <person name="Daum C."/>
            <person name="Hundley H."/>
            <person name="Pangilinan J."/>
            <person name="Johnson J."/>
            <person name="Barry K."/>
            <person name="LaButti K."/>
            <person name="Ng V."/>
            <person name="Ahrendt S."/>
            <person name="Min B."/>
            <person name="Choi I.G."/>
            <person name="Park H."/>
            <person name="Plett J.M."/>
            <person name="Magnuson J."/>
            <person name="Spatafora J.W."/>
            <person name="Nagy L.G."/>
            <person name="Henrissat B."/>
            <person name="Grigoriev I.V."/>
            <person name="Yang Z.L."/>
            <person name="Xu J."/>
            <person name="Martin F.M."/>
        </authorList>
    </citation>
    <scope>NUCLEOTIDE SEQUENCE</scope>
    <source>
        <strain evidence="1">KUC20120723A-06</strain>
    </source>
</reference>
<comment type="caution">
    <text evidence="1">The sequence shown here is derived from an EMBL/GenBank/DDBJ whole genome shotgun (WGS) entry which is preliminary data.</text>
</comment>
<dbReference type="Proteomes" id="UP000790709">
    <property type="component" value="Unassembled WGS sequence"/>
</dbReference>
<organism evidence="1 2">
    <name type="scientific">Leucogyrophana mollusca</name>
    <dbReference type="NCBI Taxonomy" id="85980"/>
    <lineage>
        <taxon>Eukaryota</taxon>
        <taxon>Fungi</taxon>
        <taxon>Dikarya</taxon>
        <taxon>Basidiomycota</taxon>
        <taxon>Agaricomycotina</taxon>
        <taxon>Agaricomycetes</taxon>
        <taxon>Agaricomycetidae</taxon>
        <taxon>Boletales</taxon>
        <taxon>Boletales incertae sedis</taxon>
        <taxon>Leucogyrophana</taxon>
    </lineage>
</organism>
<proteinExistence type="predicted"/>
<evidence type="ECO:0000313" key="1">
    <source>
        <dbReference type="EMBL" id="KAH7925925.1"/>
    </source>
</evidence>